<comment type="caution">
    <text evidence="3">The sequence shown here is derived from an EMBL/GenBank/DDBJ whole genome shotgun (WGS) entry which is preliminary data.</text>
</comment>
<dbReference type="InterPro" id="IPR006571">
    <property type="entry name" value="TLDc_dom"/>
</dbReference>
<dbReference type="Proteomes" id="UP001163046">
    <property type="component" value="Unassembled WGS sequence"/>
</dbReference>
<organism evidence="3 4">
    <name type="scientific">Desmophyllum pertusum</name>
    <dbReference type="NCBI Taxonomy" id="174260"/>
    <lineage>
        <taxon>Eukaryota</taxon>
        <taxon>Metazoa</taxon>
        <taxon>Cnidaria</taxon>
        <taxon>Anthozoa</taxon>
        <taxon>Hexacorallia</taxon>
        <taxon>Scleractinia</taxon>
        <taxon>Caryophylliina</taxon>
        <taxon>Caryophylliidae</taxon>
        <taxon>Desmophyllum</taxon>
    </lineage>
</organism>
<evidence type="ECO:0000256" key="1">
    <source>
        <dbReference type="SAM" id="MobiDB-lite"/>
    </source>
</evidence>
<dbReference type="AlphaFoldDB" id="A0A9W9ZY84"/>
<keyword evidence="4" id="KW-1185">Reference proteome</keyword>
<dbReference type="Pfam" id="PF07534">
    <property type="entry name" value="TLD"/>
    <property type="match status" value="1"/>
</dbReference>
<name>A0A9W9ZY84_9CNID</name>
<protein>
    <recommendedName>
        <fullName evidence="2">TLDc domain-containing protein</fullName>
    </recommendedName>
</protein>
<proteinExistence type="predicted"/>
<dbReference type="OrthoDB" id="25620at2759"/>
<sequence length="522" mass="58567">MDRVSLGSMQDVGNPLTTSDPDDYLQVDLGRLRGFSGSGNVTVPLEPGGANAFHSVLSVSGDKCVKLRAQRLYINEIAAGGWKPLTTSDPDDYLQVDLGRLREFQGGSGNVTVPLEPVVQNAFHSVLSGQRRQVCELRAQRLYINEIAAGTSKLWGQYNTEDKRCYTTLSKNPLKTEWTRVTFVWKDNSDTRMYMDSERVNVGAHLHPAYPHVLNSAKICVTSRPIPHVSGRLGTGRKQRAVCRAMVWGLGLALRLSEVFIYTWSRPILAHKVTVSALRARNVVSSYRCVTFRYHMFGKHVGRLNVFVAKKRFLRKPRLETKRRSRSYLKRWWAMDFLETLPSMKVKLLTESCSTSPNQAKAKNSTGPSLEKSAIVGHLSGFKLFLLKALADTGKKDRIWVPCYRALTDGKDVREFYKRCAGRVTLTIVRVENYIFGGYTDKDWSSSLASTINQGTDPKSFYLKTDRRHSAHFAKSDQGPTFGDGDLVLETMSSGYSELGNSFDIGADAAFPVCRSEKLRYF</sequence>
<reference evidence="3" key="1">
    <citation type="submission" date="2023-01" db="EMBL/GenBank/DDBJ databases">
        <title>Genome assembly of the deep-sea coral Lophelia pertusa.</title>
        <authorList>
            <person name="Herrera S."/>
            <person name="Cordes E."/>
        </authorList>
    </citation>
    <scope>NUCLEOTIDE SEQUENCE</scope>
    <source>
        <strain evidence="3">USNM1676648</strain>
        <tissue evidence="3">Polyp</tissue>
    </source>
</reference>
<gene>
    <name evidence="3" type="ORF">OS493_027128</name>
</gene>
<accession>A0A9W9ZY84</accession>
<feature type="domain" description="TLDc" evidence="2">
    <location>
        <begin position="395"/>
        <end position="494"/>
    </location>
</feature>
<evidence type="ECO:0000259" key="2">
    <source>
        <dbReference type="Pfam" id="PF07534"/>
    </source>
</evidence>
<dbReference type="EMBL" id="MU825420">
    <property type="protein sequence ID" value="KAJ7390097.1"/>
    <property type="molecule type" value="Genomic_DNA"/>
</dbReference>
<evidence type="ECO:0000313" key="4">
    <source>
        <dbReference type="Proteomes" id="UP001163046"/>
    </source>
</evidence>
<evidence type="ECO:0000313" key="3">
    <source>
        <dbReference type="EMBL" id="KAJ7390097.1"/>
    </source>
</evidence>
<feature type="region of interest" description="Disordered" evidence="1">
    <location>
        <begin position="1"/>
        <end position="22"/>
    </location>
</feature>